<comment type="caution">
    <text evidence="6">The sequence shown here is derived from an EMBL/GenBank/DDBJ whole genome shotgun (WGS) entry which is preliminary data.</text>
</comment>
<dbReference type="GO" id="GO:0016020">
    <property type="term" value="C:membrane"/>
    <property type="evidence" value="ECO:0007669"/>
    <property type="project" value="UniProtKB-SubCell"/>
</dbReference>
<dbReference type="OrthoDB" id="8951938at2759"/>
<proteinExistence type="predicted"/>
<dbReference type="EMBL" id="JAFDVH010000010">
    <property type="protein sequence ID" value="KAG7469725.1"/>
    <property type="molecule type" value="Genomic_DNA"/>
</dbReference>
<protein>
    <submittedName>
        <fullName evidence="6">Uncharacterized protein</fullName>
    </submittedName>
</protein>
<keyword evidence="4 5" id="KW-0472">Membrane</keyword>
<evidence type="ECO:0000256" key="3">
    <source>
        <dbReference type="ARBA" id="ARBA00022989"/>
    </source>
</evidence>
<evidence type="ECO:0000256" key="4">
    <source>
        <dbReference type="ARBA" id="ARBA00023136"/>
    </source>
</evidence>
<evidence type="ECO:0000313" key="7">
    <source>
        <dbReference type="Proteomes" id="UP001046870"/>
    </source>
</evidence>
<feature type="transmembrane region" description="Helical" evidence="5">
    <location>
        <begin position="89"/>
        <end position="110"/>
    </location>
</feature>
<organism evidence="6 7">
    <name type="scientific">Megalops atlanticus</name>
    <name type="common">Tarpon</name>
    <name type="synonym">Clupea gigantea</name>
    <dbReference type="NCBI Taxonomy" id="7932"/>
    <lineage>
        <taxon>Eukaryota</taxon>
        <taxon>Metazoa</taxon>
        <taxon>Chordata</taxon>
        <taxon>Craniata</taxon>
        <taxon>Vertebrata</taxon>
        <taxon>Euteleostomi</taxon>
        <taxon>Actinopterygii</taxon>
        <taxon>Neopterygii</taxon>
        <taxon>Teleostei</taxon>
        <taxon>Elopiformes</taxon>
        <taxon>Megalopidae</taxon>
        <taxon>Megalops</taxon>
    </lineage>
</organism>
<dbReference type="Pfam" id="PF04103">
    <property type="entry name" value="CD20"/>
    <property type="match status" value="1"/>
</dbReference>
<keyword evidence="3 5" id="KW-1133">Transmembrane helix</keyword>
<comment type="subcellular location">
    <subcellularLocation>
        <location evidence="1">Membrane</location>
        <topology evidence="1">Multi-pass membrane protein</topology>
    </subcellularLocation>
</comment>
<name>A0A9D3PY57_MEGAT</name>
<keyword evidence="2 5" id="KW-0812">Transmembrane</keyword>
<gene>
    <name evidence="6" type="ORF">MATL_G00131940</name>
</gene>
<reference evidence="6" key="1">
    <citation type="submission" date="2021-01" db="EMBL/GenBank/DDBJ databases">
        <authorList>
            <person name="Zahm M."/>
            <person name="Roques C."/>
            <person name="Cabau C."/>
            <person name="Klopp C."/>
            <person name="Donnadieu C."/>
            <person name="Jouanno E."/>
            <person name="Lampietro C."/>
            <person name="Louis A."/>
            <person name="Herpin A."/>
            <person name="Echchiki A."/>
            <person name="Berthelot C."/>
            <person name="Parey E."/>
            <person name="Roest-Crollius H."/>
            <person name="Braasch I."/>
            <person name="Postlethwait J."/>
            <person name="Bobe J."/>
            <person name="Montfort J."/>
            <person name="Bouchez O."/>
            <person name="Begum T."/>
            <person name="Mejri S."/>
            <person name="Adams A."/>
            <person name="Chen W.-J."/>
            <person name="Guiguen Y."/>
        </authorList>
    </citation>
    <scope>NUCLEOTIDE SEQUENCE</scope>
    <source>
        <strain evidence="6">YG-15Mar2019-1</strain>
        <tissue evidence="6">Brain</tissue>
    </source>
</reference>
<feature type="transmembrane region" description="Helical" evidence="5">
    <location>
        <begin position="31"/>
        <end position="53"/>
    </location>
</feature>
<dbReference type="InterPro" id="IPR007237">
    <property type="entry name" value="CD20-like"/>
</dbReference>
<feature type="transmembrane region" description="Helical" evidence="5">
    <location>
        <begin position="59"/>
        <end position="82"/>
    </location>
</feature>
<keyword evidence="7" id="KW-1185">Reference proteome</keyword>
<evidence type="ECO:0000256" key="2">
    <source>
        <dbReference type="ARBA" id="ARBA00022692"/>
    </source>
</evidence>
<evidence type="ECO:0000256" key="5">
    <source>
        <dbReference type="SAM" id="Phobius"/>
    </source>
</evidence>
<dbReference type="AlphaFoldDB" id="A0A9D3PY57"/>
<accession>A0A9D3PY57</accession>
<dbReference type="Proteomes" id="UP001046870">
    <property type="component" value="Chromosome 10"/>
</dbReference>
<feature type="transmembrane region" description="Helical" evidence="5">
    <location>
        <begin position="130"/>
        <end position="149"/>
    </location>
</feature>
<evidence type="ECO:0000313" key="6">
    <source>
        <dbReference type="EMBL" id="KAG7469725.1"/>
    </source>
</evidence>
<sequence length="161" mass="17280">MRKPLIKQYCATDVVPAKMQPLHNLLQKQPAAMGVVQMVSGITIFGLGVVLATTSPLTLATILRVPLLTGLLFFISGVLSALLHKFPRLLPICVAVNIGCLCVAGVGVVLLTIDLSSGNPNVNHQVKVKALVMCVTVLEVCITAVLLFWMHRELRSTNKTA</sequence>
<evidence type="ECO:0000256" key="1">
    <source>
        <dbReference type="ARBA" id="ARBA00004141"/>
    </source>
</evidence>